<dbReference type="PROSITE" id="PS51188">
    <property type="entry name" value="ZF_CR"/>
    <property type="match status" value="1"/>
</dbReference>
<keyword evidence="2" id="KW-0677">Repeat</keyword>
<dbReference type="Gene3D" id="2.10.230.10">
    <property type="entry name" value="Heat shock protein DnaJ, cysteine-rich domain"/>
    <property type="match status" value="1"/>
</dbReference>
<evidence type="ECO:0000259" key="8">
    <source>
        <dbReference type="PROSITE" id="PS50076"/>
    </source>
</evidence>
<evidence type="ECO:0000256" key="1">
    <source>
        <dbReference type="ARBA" id="ARBA00022723"/>
    </source>
</evidence>
<evidence type="ECO:0000256" key="3">
    <source>
        <dbReference type="ARBA" id="ARBA00022771"/>
    </source>
</evidence>
<evidence type="ECO:0000313" key="10">
    <source>
        <dbReference type="EMBL" id="KAJ1975848.1"/>
    </source>
</evidence>
<dbReference type="AlphaFoldDB" id="A0A9W8B631"/>
<feature type="domain" description="CR-type" evidence="9">
    <location>
        <begin position="155"/>
        <end position="238"/>
    </location>
</feature>
<dbReference type="InterPro" id="IPR002939">
    <property type="entry name" value="DnaJ_C"/>
</dbReference>
<dbReference type="CDD" id="cd10747">
    <property type="entry name" value="DnaJ_C"/>
    <property type="match status" value="1"/>
</dbReference>
<dbReference type="SUPFAM" id="SSF49493">
    <property type="entry name" value="HSP40/DnaJ peptide-binding domain"/>
    <property type="match status" value="2"/>
</dbReference>
<evidence type="ECO:0000256" key="2">
    <source>
        <dbReference type="ARBA" id="ARBA00022737"/>
    </source>
</evidence>
<dbReference type="InterPro" id="IPR001305">
    <property type="entry name" value="HSP_DnaJ_Cys-rich_dom"/>
</dbReference>
<dbReference type="SUPFAM" id="SSF57938">
    <property type="entry name" value="DnaJ/Hsp40 cysteine-rich domain"/>
    <property type="match status" value="1"/>
</dbReference>
<accession>A0A9W8B631</accession>
<dbReference type="InterPro" id="IPR001623">
    <property type="entry name" value="DnaJ_domain"/>
</dbReference>
<keyword evidence="3 6" id="KW-0863">Zinc-finger</keyword>
<dbReference type="InterPro" id="IPR044713">
    <property type="entry name" value="DNJA1/2-like"/>
</dbReference>
<dbReference type="GO" id="GO:0008270">
    <property type="term" value="F:zinc ion binding"/>
    <property type="evidence" value="ECO:0007669"/>
    <property type="project" value="UniProtKB-KW"/>
</dbReference>
<dbReference type="Pfam" id="PF00684">
    <property type="entry name" value="DnaJ_CXXCXGXG"/>
    <property type="match status" value="1"/>
</dbReference>
<dbReference type="InterPro" id="IPR036869">
    <property type="entry name" value="J_dom_sf"/>
</dbReference>
<dbReference type="InterPro" id="IPR008971">
    <property type="entry name" value="HSP40/DnaJ_pept-bd"/>
</dbReference>
<dbReference type="EMBL" id="JANBQB010000486">
    <property type="protein sequence ID" value="KAJ1975848.1"/>
    <property type="molecule type" value="Genomic_DNA"/>
</dbReference>
<dbReference type="Proteomes" id="UP001151582">
    <property type="component" value="Unassembled WGS sequence"/>
</dbReference>
<evidence type="ECO:0000259" key="9">
    <source>
        <dbReference type="PROSITE" id="PS51188"/>
    </source>
</evidence>
<dbReference type="InterPro" id="IPR036410">
    <property type="entry name" value="HSP_DnaJ_Cys-rich_dom_sf"/>
</dbReference>
<feature type="zinc finger region" description="CR-type" evidence="6">
    <location>
        <begin position="155"/>
        <end position="238"/>
    </location>
</feature>
<dbReference type="GO" id="GO:0005524">
    <property type="term" value="F:ATP binding"/>
    <property type="evidence" value="ECO:0007669"/>
    <property type="project" value="InterPro"/>
</dbReference>
<dbReference type="PANTHER" id="PTHR43888">
    <property type="entry name" value="DNAJ-LIKE-2, ISOFORM A-RELATED"/>
    <property type="match status" value="1"/>
</dbReference>
<dbReference type="FunFam" id="2.10.230.10:FF:000002">
    <property type="entry name" value="Molecular chaperone DnaJ"/>
    <property type="match status" value="1"/>
</dbReference>
<dbReference type="Pfam" id="PF00226">
    <property type="entry name" value="DnaJ"/>
    <property type="match status" value="1"/>
</dbReference>
<evidence type="ECO:0000313" key="11">
    <source>
        <dbReference type="Proteomes" id="UP001151582"/>
    </source>
</evidence>
<dbReference type="PRINTS" id="PR00625">
    <property type="entry name" value="JDOMAIN"/>
</dbReference>
<dbReference type="Gene3D" id="1.10.287.110">
    <property type="entry name" value="DnaJ domain"/>
    <property type="match status" value="1"/>
</dbReference>
<keyword evidence="1 6" id="KW-0479">Metal-binding</keyword>
<sequence>MRVQWYAYLAFCLVVALLGWGAQATSDRDYYEVLGVKPSATQQQIKSAYRKLSIKYHPDKNPDDANATSKFSELAEAYGILSDEEARRKYDRFGKEGLNEHGRGSGGADPFDIFAQFFGGGGGGGGSFFGFEQQETQGPDLHIPLEVTLAELYMGHTVEYDVSKQVLCEHCHGSGAENPSDINTCTSCKGQGIKVVQQMLMPGFYQTMQSPCDVCSGTGKVIGTKCSRCHGNKVERTNEPLTVEITAGMPDRHRIAFERHADHSPEWDVPGSVVFHLRTRPHPRFTRDGNDLHLNYTISLLQALSGFETSFTHLDKTTRVDLKRPNAVTPPGFVQKIKGQGMPHFEEHSGVSADGAGDLYVHYTVEFPESVTSANRAILKTVLSATIKASNAIHDEL</sequence>
<keyword evidence="4 6" id="KW-0862">Zinc</keyword>
<keyword evidence="11" id="KW-1185">Reference proteome</keyword>
<dbReference type="GO" id="GO:0009408">
    <property type="term" value="P:response to heat"/>
    <property type="evidence" value="ECO:0007669"/>
    <property type="project" value="InterPro"/>
</dbReference>
<dbReference type="GO" id="GO:0006457">
    <property type="term" value="P:protein folding"/>
    <property type="evidence" value="ECO:0007669"/>
    <property type="project" value="InterPro"/>
</dbReference>
<dbReference type="CDD" id="cd06257">
    <property type="entry name" value="DnaJ"/>
    <property type="match status" value="1"/>
</dbReference>
<keyword evidence="7" id="KW-0732">Signal</keyword>
<feature type="signal peptide" evidence="7">
    <location>
        <begin position="1"/>
        <end position="24"/>
    </location>
</feature>
<comment type="caution">
    <text evidence="10">The sequence shown here is derived from an EMBL/GenBank/DDBJ whole genome shotgun (WGS) entry which is preliminary data.</text>
</comment>
<dbReference type="OrthoDB" id="445556at2759"/>
<dbReference type="GO" id="GO:0030544">
    <property type="term" value="F:Hsp70 protein binding"/>
    <property type="evidence" value="ECO:0007669"/>
    <property type="project" value="InterPro"/>
</dbReference>
<evidence type="ECO:0000256" key="6">
    <source>
        <dbReference type="PROSITE-ProRule" id="PRU00546"/>
    </source>
</evidence>
<gene>
    <name evidence="10" type="primary">SCJ1</name>
    <name evidence="10" type="ORF">H4R34_004182</name>
</gene>
<dbReference type="GO" id="GO:0051082">
    <property type="term" value="F:unfolded protein binding"/>
    <property type="evidence" value="ECO:0007669"/>
    <property type="project" value="InterPro"/>
</dbReference>
<name>A0A9W8B631_9FUNG</name>
<dbReference type="Gene3D" id="2.60.260.20">
    <property type="entry name" value="Urease metallochaperone UreE, N-terminal domain"/>
    <property type="match status" value="2"/>
</dbReference>
<evidence type="ECO:0000256" key="7">
    <source>
        <dbReference type="SAM" id="SignalP"/>
    </source>
</evidence>
<dbReference type="SMART" id="SM00271">
    <property type="entry name" value="DnaJ"/>
    <property type="match status" value="1"/>
</dbReference>
<feature type="domain" description="J" evidence="8">
    <location>
        <begin position="29"/>
        <end position="94"/>
    </location>
</feature>
<dbReference type="FunFam" id="2.60.260.20:FF:000013">
    <property type="entry name" value="DnaJ subfamily B member 11"/>
    <property type="match status" value="1"/>
</dbReference>
<organism evidence="10 11">
    <name type="scientific">Dimargaris verticillata</name>
    <dbReference type="NCBI Taxonomy" id="2761393"/>
    <lineage>
        <taxon>Eukaryota</taxon>
        <taxon>Fungi</taxon>
        <taxon>Fungi incertae sedis</taxon>
        <taxon>Zoopagomycota</taxon>
        <taxon>Kickxellomycotina</taxon>
        <taxon>Dimargaritomycetes</taxon>
        <taxon>Dimargaritales</taxon>
        <taxon>Dimargaritaceae</taxon>
        <taxon>Dimargaris</taxon>
    </lineage>
</organism>
<dbReference type="SUPFAM" id="SSF46565">
    <property type="entry name" value="Chaperone J-domain"/>
    <property type="match status" value="1"/>
</dbReference>
<dbReference type="Pfam" id="PF01556">
    <property type="entry name" value="DnaJ_C"/>
    <property type="match status" value="1"/>
</dbReference>
<dbReference type="InterPro" id="IPR012724">
    <property type="entry name" value="DnaJ"/>
</dbReference>
<dbReference type="HAMAP" id="MF_01152">
    <property type="entry name" value="DnaJ"/>
    <property type="match status" value="1"/>
</dbReference>
<reference evidence="10" key="1">
    <citation type="submission" date="2022-07" db="EMBL/GenBank/DDBJ databases">
        <title>Phylogenomic reconstructions and comparative analyses of Kickxellomycotina fungi.</title>
        <authorList>
            <person name="Reynolds N.K."/>
            <person name="Stajich J.E."/>
            <person name="Barry K."/>
            <person name="Grigoriev I.V."/>
            <person name="Crous P."/>
            <person name="Smith M.E."/>
        </authorList>
    </citation>
    <scope>NUCLEOTIDE SEQUENCE</scope>
    <source>
        <strain evidence="10">RSA 567</strain>
    </source>
</reference>
<evidence type="ECO:0000256" key="4">
    <source>
        <dbReference type="ARBA" id="ARBA00022833"/>
    </source>
</evidence>
<dbReference type="PROSITE" id="PS50076">
    <property type="entry name" value="DNAJ_2"/>
    <property type="match status" value="1"/>
</dbReference>
<evidence type="ECO:0000256" key="5">
    <source>
        <dbReference type="ARBA" id="ARBA00023186"/>
    </source>
</evidence>
<protein>
    <submittedName>
        <fullName evidence="10">DnaJ- protein scj1</fullName>
    </submittedName>
</protein>
<dbReference type="CDD" id="cd10719">
    <property type="entry name" value="DnaJ_zf"/>
    <property type="match status" value="1"/>
</dbReference>
<proteinExistence type="inferred from homology"/>
<feature type="chain" id="PRO_5040824646" evidence="7">
    <location>
        <begin position="25"/>
        <end position="397"/>
    </location>
</feature>
<keyword evidence="5" id="KW-0143">Chaperone</keyword>